<sequence>MPQTVISIYFYLQKPPTNNTFFGRVLLNTKEINAVLFEWIDHWIIGQNFCPFARPVRLKESINITLSDAKNVEQMMTILEQACQSLLSNPDRSTTLVTFTHGAKDFFSFLDWVDTANLLIQQCNWEGVFQLATFHPDYLFDGEPVDSPTHYTNRAPLPILHIIREAEISTVMPSQKEADVIVARNQARCEALGTDFFVHQFKGWQARLHQAIE</sequence>
<name>A0A3N5YKW3_9ALTE</name>
<keyword evidence="2" id="KW-1185">Reference proteome</keyword>
<dbReference type="Proteomes" id="UP000275281">
    <property type="component" value="Unassembled WGS sequence"/>
</dbReference>
<dbReference type="Pfam" id="PF07209">
    <property type="entry name" value="DUF1415"/>
    <property type="match status" value="1"/>
</dbReference>
<dbReference type="OrthoDB" id="277390at2"/>
<dbReference type="InterPro" id="IPR009858">
    <property type="entry name" value="DUF1415"/>
</dbReference>
<proteinExistence type="predicted"/>
<comment type="caution">
    <text evidence="1">The sequence shown here is derived from an EMBL/GenBank/DDBJ whole genome shotgun (WGS) entry which is preliminary data.</text>
</comment>
<accession>A0A3N5YKW3</accession>
<protein>
    <submittedName>
        <fullName evidence="1">DUF1415 domain-containing protein</fullName>
    </submittedName>
</protein>
<organism evidence="1 2">
    <name type="scientific">Alteromonas sediminis</name>
    <dbReference type="NCBI Taxonomy" id="2259342"/>
    <lineage>
        <taxon>Bacteria</taxon>
        <taxon>Pseudomonadati</taxon>
        <taxon>Pseudomonadota</taxon>
        <taxon>Gammaproteobacteria</taxon>
        <taxon>Alteromonadales</taxon>
        <taxon>Alteromonadaceae</taxon>
        <taxon>Alteromonas/Salinimonas group</taxon>
        <taxon>Alteromonas</taxon>
    </lineage>
</organism>
<reference evidence="1 2" key="1">
    <citation type="submission" date="2018-11" db="EMBL/GenBank/DDBJ databases">
        <authorList>
            <person name="Ye M.-Q."/>
            <person name="Du Z.-J."/>
        </authorList>
    </citation>
    <scope>NUCLEOTIDE SEQUENCE [LARGE SCALE GENOMIC DNA]</scope>
    <source>
        <strain evidence="1 2">U0105</strain>
    </source>
</reference>
<gene>
    <name evidence="1" type="ORF">DRW07_12535</name>
</gene>
<dbReference type="EMBL" id="RPOK01000004">
    <property type="protein sequence ID" value="RPJ65641.1"/>
    <property type="molecule type" value="Genomic_DNA"/>
</dbReference>
<evidence type="ECO:0000313" key="1">
    <source>
        <dbReference type="EMBL" id="RPJ65641.1"/>
    </source>
</evidence>
<evidence type="ECO:0000313" key="2">
    <source>
        <dbReference type="Proteomes" id="UP000275281"/>
    </source>
</evidence>
<dbReference type="AlphaFoldDB" id="A0A3N5YKW3"/>